<dbReference type="EMBL" id="CAACXN010000015">
    <property type="protein sequence ID" value="VEW13552.1"/>
    <property type="molecule type" value="Genomic_DNA"/>
</dbReference>
<reference evidence="1 2" key="1">
    <citation type="submission" date="2019-02" db="EMBL/GenBank/DDBJ databases">
        <authorList>
            <consortium name="Pathogen Informatics"/>
        </authorList>
    </citation>
    <scope>NUCLEOTIDE SEQUENCE [LARGE SCALE GENOMIC DNA]</scope>
    <source>
        <strain evidence="1 2">3012STDY7078520</strain>
    </source>
</reference>
<accession>A0A449D7X2</accession>
<evidence type="ECO:0000313" key="1">
    <source>
        <dbReference type="EMBL" id="VEW13552.1"/>
    </source>
</evidence>
<sequence length="331" mass="36383">MIQTAIEHNRELKRIARNASATAAGIWALMGDDFDASWRIISPAIYDTVTTAQREAVNASQGYVDSALEALDIPSESLAGTRPAQLVGVASSGALLLPVLYGAVITAKKSMRGKSDVAEALKAGRDRLESTVNLQAADAGRMATSLDMVSHKNVSGMVRVVVPPACDRCVVLAGRYYPWSQGFRRHPKCDCTMTPANRSVEGELTTDPYEYFNSLSQEQQNVRFGKSNAQAIRDGADIFQIVNSRKELYTASGGLKATRYGTTRRGNWGYQQTKHIKTSRSKYTRATKVRLMPEEIYRMAGGNREKALRLLQQNGFVFEQGQNPFGVVRGH</sequence>
<dbReference type="Proteomes" id="UP000386281">
    <property type="component" value="Unassembled WGS sequence"/>
</dbReference>
<protein>
    <recommendedName>
        <fullName evidence="3">Capsid maturation protease</fullName>
    </recommendedName>
</protein>
<proteinExistence type="predicted"/>
<gene>
    <name evidence="1" type="ORF">NCTC12391_01797</name>
</gene>
<organism evidence="1 2">
    <name type="scientific">Brevibacterium casei</name>
    <dbReference type="NCBI Taxonomy" id="33889"/>
    <lineage>
        <taxon>Bacteria</taxon>
        <taxon>Bacillati</taxon>
        <taxon>Actinomycetota</taxon>
        <taxon>Actinomycetes</taxon>
        <taxon>Micrococcales</taxon>
        <taxon>Brevibacteriaceae</taxon>
        <taxon>Brevibacterium</taxon>
    </lineage>
</organism>
<evidence type="ECO:0000313" key="2">
    <source>
        <dbReference type="Proteomes" id="UP000386281"/>
    </source>
</evidence>
<dbReference type="AlphaFoldDB" id="A0A449D7X2"/>
<evidence type="ECO:0008006" key="3">
    <source>
        <dbReference type="Google" id="ProtNLM"/>
    </source>
</evidence>
<name>A0A449D7X2_9MICO</name>